<dbReference type="AlphaFoldDB" id="F2EGE4"/>
<organism evidence="1">
    <name type="scientific">Hordeum vulgare subsp. vulgare</name>
    <name type="common">Domesticated barley</name>
    <dbReference type="NCBI Taxonomy" id="112509"/>
    <lineage>
        <taxon>Eukaryota</taxon>
        <taxon>Viridiplantae</taxon>
        <taxon>Streptophyta</taxon>
        <taxon>Embryophyta</taxon>
        <taxon>Tracheophyta</taxon>
        <taxon>Spermatophyta</taxon>
        <taxon>Magnoliopsida</taxon>
        <taxon>Liliopsida</taxon>
        <taxon>Poales</taxon>
        <taxon>Poaceae</taxon>
        <taxon>BOP clade</taxon>
        <taxon>Pooideae</taxon>
        <taxon>Triticodae</taxon>
        <taxon>Triticeae</taxon>
        <taxon>Hordeinae</taxon>
        <taxon>Hordeum</taxon>
    </lineage>
</organism>
<reference evidence="1" key="1">
    <citation type="journal article" date="2011" name="Plant Physiol.">
        <title>Comprehensive sequence analysis of 24,783 barley full-length cDNAs derived from 12 clone libraries.</title>
        <authorList>
            <person name="Matsumoto T."/>
            <person name="Tanaka T."/>
            <person name="Sakai H."/>
            <person name="Amano N."/>
            <person name="Kanamori H."/>
            <person name="Kurita K."/>
            <person name="Kikuta A."/>
            <person name="Kamiya K."/>
            <person name="Yamamoto M."/>
            <person name="Ikawa H."/>
            <person name="Fujii N."/>
            <person name="Hori K."/>
            <person name="Itoh T."/>
            <person name="Sato K."/>
        </authorList>
    </citation>
    <scope>NUCLEOTIDE SEQUENCE</scope>
    <source>
        <tissue evidence="1">Flower</tissue>
    </source>
</reference>
<protein>
    <submittedName>
        <fullName evidence="1">Predicted protein</fullName>
    </submittedName>
</protein>
<evidence type="ECO:0000313" key="1">
    <source>
        <dbReference type="EMBL" id="BAK06416.1"/>
    </source>
</evidence>
<proteinExistence type="evidence at transcript level"/>
<dbReference type="EMBL" id="AK375221">
    <property type="protein sequence ID" value="BAK06416.1"/>
    <property type="molecule type" value="mRNA"/>
</dbReference>
<accession>F2EGE4</accession>
<sequence>MTTPSAITVMFLQSSTISHRLYLYTDWVESPDPLVPHVLAAEDLTAMDSWIQWRLLLW</sequence>
<name>F2EGE4_HORVV</name>